<accession>A0A1I3KQX7</accession>
<reference evidence="6" key="1">
    <citation type="submission" date="2016-10" db="EMBL/GenBank/DDBJ databases">
        <authorList>
            <person name="Varghese N."/>
            <person name="Submissions S."/>
        </authorList>
    </citation>
    <scope>NUCLEOTIDE SEQUENCE [LARGE SCALE GENOMIC DNA]</scope>
    <source>
        <strain evidence="6">DSM 28881</strain>
    </source>
</reference>
<gene>
    <name evidence="5" type="ORF">SAMN05443431_10283</name>
</gene>
<evidence type="ECO:0000256" key="1">
    <source>
        <dbReference type="ARBA" id="ARBA00022729"/>
    </source>
</evidence>
<evidence type="ECO:0000256" key="2">
    <source>
        <dbReference type="SAM" id="MobiDB-lite"/>
    </source>
</evidence>
<keyword evidence="6" id="KW-1185">Reference proteome</keyword>
<protein>
    <submittedName>
        <fullName evidence="5">Por secretion system C-terminal sorting domain-containing protein</fullName>
    </submittedName>
</protein>
<keyword evidence="1 3" id="KW-0732">Signal</keyword>
<dbReference type="RefSeq" id="WP_090837526.1">
    <property type="nucleotide sequence ID" value="NZ_FORM01000002.1"/>
</dbReference>
<dbReference type="EMBL" id="FORM01000002">
    <property type="protein sequence ID" value="SFI74913.1"/>
    <property type="molecule type" value="Genomic_DNA"/>
</dbReference>
<organism evidence="5 6">
    <name type="scientific">Olleya namhaensis</name>
    <dbReference type="NCBI Taxonomy" id="1144750"/>
    <lineage>
        <taxon>Bacteria</taxon>
        <taxon>Pseudomonadati</taxon>
        <taxon>Bacteroidota</taxon>
        <taxon>Flavobacteriia</taxon>
        <taxon>Flavobacteriales</taxon>
        <taxon>Flavobacteriaceae</taxon>
    </lineage>
</organism>
<feature type="compositionally biased region" description="Gly residues" evidence="2">
    <location>
        <begin position="288"/>
        <end position="298"/>
    </location>
</feature>
<dbReference type="NCBIfam" id="TIGR04183">
    <property type="entry name" value="Por_Secre_tail"/>
    <property type="match status" value="1"/>
</dbReference>
<dbReference type="STRING" id="1144750.SAMN05443431_10283"/>
<feature type="domain" description="Secretion system C-terminal sorting" evidence="4">
    <location>
        <begin position="456"/>
        <end position="525"/>
    </location>
</feature>
<proteinExistence type="predicted"/>
<evidence type="ECO:0000313" key="6">
    <source>
        <dbReference type="Proteomes" id="UP000199559"/>
    </source>
</evidence>
<dbReference type="SUPFAM" id="SSF53187">
    <property type="entry name" value="Zn-dependent exopeptidases"/>
    <property type="match status" value="1"/>
</dbReference>
<evidence type="ECO:0000313" key="5">
    <source>
        <dbReference type="EMBL" id="SFI74913.1"/>
    </source>
</evidence>
<feature type="region of interest" description="Disordered" evidence="2">
    <location>
        <begin position="277"/>
        <end position="298"/>
    </location>
</feature>
<dbReference type="Proteomes" id="UP000199559">
    <property type="component" value="Unassembled WGS sequence"/>
</dbReference>
<dbReference type="AlphaFoldDB" id="A0A1I3KQX7"/>
<dbReference type="InterPro" id="IPR026444">
    <property type="entry name" value="Secre_tail"/>
</dbReference>
<feature type="chain" id="PRO_5011470042" evidence="3">
    <location>
        <begin position="20"/>
        <end position="527"/>
    </location>
</feature>
<evidence type="ECO:0000256" key="3">
    <source>
        <dbReference type="SAM" id="SignalP"/>
    </source>
</evidence>
<name>A0A1I3KQX7_9FLAO</name>
<feature type="signal peptide" evidence="3">
    <location>
        <begin position="1"/>
        <end position="19"/>
    </location>
</feature>
<dbReference type="Gene3D" id="3.40.630.40">
    <property type="entry name" value="Zn-dependent exopeptidases"/>
    <property type="match status" value="1"/>
</dbReference>
<sequence length="527" mass="57125">MKKSLLFSIVVLLNLSALAQTVPDAVPETPQYLDNSKQYIEYIPGNLPIVISAPHGGKLVASDLPTRSGCGTNEEDNNTDILIREIQKQCYALMGGYPHIIINNLSRSKLDPNRIESVATCNNAATVPYFNAYHDFIDTAAMQVMTDYGKGFYIDLHGQSHTPKRIDVGYNISTSTLDNGTLSNSIAYSTIENLKNDNLQNLTLDQLVRGSQSLGQLFQITGGDFYNTTSSGTYQQCGRTVGYRAVPSNYNSGGCDDTTPNGSAYFSGDYYSNVRHGSGDSSTSTALSGGGTLNGGGGTVDGMMTEVNRDVRHLGSVYAGSGSYNRTDTKSPTLFYFAQDYASVLVDYVTAHYDDFTGFNYDNTLYDSTTDSDPTPTLTTGVANGIYTSTAGLVIDQTTGEIDLAASDNGNYVVTYSFGPTSLTDAPVKYFSTTQNIEITTSTLSTSEFDKLAFSVYPNPANNTINFKSNTTISNIKLYNLIGQEILAKDINDRQSSIDLSTYSSGSYLLSFYVEGKKVDTKYIIKN</sequence>
<dbReference type="Pfam" id="PF18962">
    <property type="entry name" value="Por_Secre_tail"/>
    <property type="match status" value="1"/>
</dbReference>
<evidence type="ECO:0000259" key="4">
    <source>
        <dbReference type="Pfam" id="PF18962"/>
    </source>
</evidence>